<dbReference type="PANTHER" id="PTHR34132:SF2">
    <property type="entry name" value="EMB|CAB87627.1-RELATED"/>
    <property type="match status" value="1"/>
</dbReference>
<keyword evidence="1" id="KW-0732">Signal</keyword>
<sequence>MCPLRFILIFFSAALAVFFASKTLCSSSHQPQEEDSTPQNIPTKSKQQFRFSKAVQNGFWVFIDMASGKYLWRNITQFNSGHNEERST</sequence>
<name>A0AAV6W988_9LAMI</name>
<dbReference type="AlphaFoldDB" id="A0AAV6W988"/>
<dbReference type="EMBL" id="WHWC01000016">
    <property type="protein sequence ID" value="KAG8367991.1"/>
    <property type="molecule type" value="Genomic_DNA"/>
</dbReference>
<feature type="signal peptide" evidence="1">
    <location>
        <begin position="1"/>
        <end position="16"/>
    </location>
</feature>
<dbReference type="PANTHER" id="PTHR34132">
    <property type="entry name" value="EMB|CAB87627.1-RELATED"/>
    <property type="match status" value="1"/>
</dbReference>
<gene>
    <name evidence="2" type="ORF">BUALT_Bualt16G0130200</name>
</gene>
<dbReference type="Proteomes" id="UP000826271">
    <property type="component" value="Unassembled WGS sequence"/>
</dbReference>
<comment type="caution">
    <text evidence="2">The sequence shown here is derived from an EMBL/GenBank/DDBJ whole genome shotgun (WGS) entry which is preliminary data.</text>
</comment>
<evidence type="ECO:0000313" key="3">
    <source>
        <dbReference type="Proteomes" id="UP000826271"/>
    </source>
</evidence>
<proteinExistence type="predicted"/>
<feature type="chain" id="PRO_5043843303" evidence="1">
    <location>
        <begin position="17"/>
        <end position="88"/>
    </location>
</feature>
<evidence type="ECO:0000313" key="2">
    <source>
        <dbReference type="EMBL" id="KAG8367991.1"/>
    </source>
</evidence>
<evidence type="ECO:0000256" key="1">
    <source>
        <dbReference type="SAM" id="SignalP"/>
    </source>
</evidence>
<organism evidence="2 3">
    <name type="scientific">Buddleja alternifolia</name>
    <dbReference type="NCBI Taxonomy" id="168488"/>
    <lineage>
        <taxon>Eukaryota</taxon>
        <taxon>Viridiplantae</taxon>
        <taxon>Streptophyta</taxon>
        <taxon>Embryophyta</taxon>
        <taxon>Tracheophyta</taxon>
        <taxon>Spermatophyta</taxon>
        <taxon>Magnoliopsida</taxon>
        <taxon>eudicotyledons</taxon>
        <taxon>Gunneridae</taxon>
        <taxon>Pentapetalae</taxon>
        <taxon>asterids</taxon>
        <taxon>lamiids</taxon>
        <taxon>Lamiales</taxon>
        <taxon>Scrophulariaceae</taxon>
        <taxon>Buddlejeae</taxon>
        <taxon>Buddleja</taxon>
    </lineage>
</organism>
<protein>
    <submittedName>
        <fullName evidence="2">Uncharacterized protein</fullName>
    </submittedName>
</protein>
<accession>A0AAV6W988</accession>
<keyword evidence="3" id="KW-1185">Reference proteome</keyword>
<reference evidence="2" key="1">
    <citation type="submission" date="2019-10" db="EMBL/GenBank/DDBJ databases">
        <authorList>
            <person name="Zhang R."/>
            <person name="Pan Y."/>
            <person name="Wang J."/>
            <person name="Ma R."/>
            <person name="Yu S."/>
        </authorList>
    </citation>
    <scope>NUCLEOTIDE SEQUENCE</scope>
    <source>
        <strain evidence="2">LA-IB0</strain>
        <tissue evidence="2">Leaf</tissue>
    </source>
</reference>